<evidence type="ECO:0000313" key="2">
    <source>
        <dbReference type="Proteomes" id="UP000821853"/>
    </source>
</evidence>
<keyword evidence="2" id="KW-1185">Reference proteome</keyword>
<proteinExistence type="predicted"/>
<gene>
    <name evidence="1" type="ORF">HPB48_000800</name>
</gene>
<protein>
    <submittedName>
        <fullName evidence="1">Uncharacterized protein</fullName>
    </submittedName>
</protein>
<reference evidence="1 2" key="1">
    <citation type="journal article" date="2020" name="Cell">
        <title>Large-Scale Comparative Analyses of Tick Genomes Elucidate Their Genetic Diversity and Vector Capacities.</title>
        <authorList>
            <consortium name="Tick Genome and Microbiome Consortium (TIGMIC)"/>
            <person name="Jia N."/>
            <person name="Wang J."/>
            <person name="Shi W."/>
            <person name="Du L."/>
            <person name="Sun Y."/>
            <person name="Zhan W."/>
            <person name="Jiang J.F."/>
            <person name="Wang Q."/>
            <person name="Zhang B."/>
            <person name="Ji P."/>
            <person name="Bell-Sakyi L."/>
            <person name="Cui X.M."/>
            <person name="Yuan T.T."/>
            <person name="Jiang B.G."/>
            <person name="Yang W.F."/>
            <person name="Lam T.T."/>
            <person name="Chang Q.C."/>
            <person name="Ding S.J."/>
            <person name="Wang X.J."/>
            <person name="Zhu J.G."/>
            <person name="Ruan X.D."/>
            <person name="Zhao L."/>
            <person name="Wei J.T."/>
            <person name="Ye R.Z."/>
            <person name="Que T.C."/>
            <person name="Du C.H."/>
            <person name="Zhou Y.H."/>
            <person name="Cheng J.X."/>
            <person name="Dai P.F."/>
            <person name="Guo W.B."/>
            <person name="Han X.H."/>
            <person name="Huang E.J."/>
            <person name="Li L.F."/>
            <person name="Wei W."/>
            <person name="Gao Y.C."/>
            <person name="Liu J.Z."/>
            <person name="Shao H.Z."/>
            <person name="Wang X."/>
            <person name="Wang C.C."/>
            <person name="Yang T.C."/>
            <person name="Huo Q.B."/>
            <person name="Li W."/>
            <person name="Chen H.Y."/>
            <person name="Chen S.E."/>
            <person name="Zhou L.G."/>
            <person name="Ni X.B."/>
            <person name="Tian J.H."/>
            <person name="Sheng Y."/>
            <person name="Liu T."/>
            <person name="Pan Y.S."/>
            <person name="Xia L.Y."/>
            <person name="Li J."/>
            <person name="Zhao F."/>
            <person name="Cao W.C."/>
        </authorList>
    </citation>
    <scope>NUCLEOTIDE SEQUENCE [LARGE SCALE GENOMIC DNA]</scope>
    <source>
        <strain evidence="1">HaeL-2018</strain>
    </source>
</reference>
<dbReference type="AlphaFoldDB" id="A0A9J6GHZ1"/>
<comment type="caution">
    <text evidence="1">The sequence shown here is derived from an EMBL/GenBank/DDBJ whole genome shotgun (WGS) entry which is preliminary data.</text>
</comment>
<dbReference type="EMBL" id="JABSTR010000006">
    <property type="protein sequence ID" value="KAH9374489.1"/>
    <property type="molecule type" value="Genomic_DNA"/>
</dbReference>
<dbReference type="Proteomes" id="UP000821853">
    <property type="component" value="Chromosome 4"/>
</dbReference>
<organism evidence="1 2">
    <name type="scientific">Haemaphysalis longicornis</name>
    <name type="common">Bush tick</name>
    <dbReference type="NCBI Taxonomy" id="44386"/>
    <lineage>
        <taxon>Eukaryota</taxon>
        <taxon>Metazoa</taxon>
        <taxon>Ecdysozoa</taxon>
        <taxon>Arthropoda</taxon>
        <taxon>Chelicerata</taxon>
        <taxon>Arachnida</taxon>
        <taxon>Acari</taxon>
        <taxon>Parasitiformes</taxon>
        <taxon>Ixodida</taxon>
        <taxon>Ixodoidea</taxon>
        <taxon>Ixodidae</taxon>
        <taxon>Haemaphysalinae</taxon>
        <taxon>Haemaphysalis</taxon>
    </lineage>
</organism>
<evidence type="ECO:0000313" key="1">
    <source>
        <dbReference type="EMBL" id="KAH9374489.1"/>
    </source>
</evidence>
<sequence length="201" mass="22527">MRHSSGESPEGLGKVVGPLLAERLSDRGVHHVMAARKSVHCARLYPIQALLVSEQQQVRGTFNGHLCSQRPLAHGFEPCQGVRVRASDETRAIPSMSSSVEVQHMAHDVVVKVRYSHPAPRLFHHAVLKYGREDDRPHREDARVGVDLAPADSEDDVAALSTAERRPRSCDNWRCGRSYRAVTSHQRWLPGPRQRSLSERL</sequence>
<dbReference type="VEuPathDB" id="VectorBase:HLOH_053310"/>
<accession>A0A9J6GHZ1</accession>
<name>A0A9J6GHZ1_HAELO</name>